<gene>
    <name evidence="1" type="ORF">PFISCL1PPCAC_12947</name>
</gene>
<organism evidence="1 2">
    <name type="scientific">Pristionchus fissidentatus</name>
    <dbReference type="NCBI Taxonomy" id="1538716"/>
    <lineage>
        <taxon>Eukaryota</taxon>
        <taxon>Metazoa</taxon>
        <taxon>Ecdysozoa</taxon>
        <taxon>Nematoda</taxon>
        <taxon>Chromadorea</taxon>
        <taxon>Rhabditida</taxon>
        <taxon>Rhabditina</taxon>
        <taxon>Diplogasteromorpha</taxon>
        <taxon>Diplogasteroidea</taxon>
        <taxon>Neodiplogasteridae</taxon>
        <taxon>Pristionchus</taxon>
    </lineage>
</organism>
<sequence length="88" mass="9767">RVLRAIECAKCVDSPNVPTASDYECKATCTGGFCYRAEYAMKYHARSPNATAVLTGCMEYTIGPLTLGCRRNFEGIVLCVWFVLECEK</sequence>
<name>A0AAV5VQ35_9BILA</name>
<dbReference type="AlphaFoldDB" id="A0AAV5VQ35"/>
<evidence type="ECO:0000313" key="2">
    <source>
        <dbReference type="Proteomes" id="UP001432322"/>
    </source>
</evidence>
<feature type="non-terminal residue" evidence="1">
    <location>
        <position position="1"/>
    </location>
</feature>
<comment type="caution">
    <text evidence="1">The sequence shown here is derived from an EMBL/GenBank/DDBJ whole genome shotgun (WGS) entry which is preliminary data.</text>
</comment>
<dbReference type="Proteomes" id="UP001432322">
    <property type="component" value="Unassembled WGS sequence"/>
</dbReference>
<protein>
    <submittedName>
        <fullName evidence="1">Uncharacterized protein</fullName>
    </submittedName>
</protein>
<keyword evidence="2" id="KW-1185">Reference proteome</keyword>
<evidence type="ECO:0000313" key="1">
    <source>
        <dbReference type="EMBL" id="GMT21650.1"/>
    </source>
</evidence>
<accession>A0AAV5VQ35</accession>
<dbReference type="EMBL" id="BTSY01000004">
    <property type="protein sequence ID" value="GMT21650.1"/>
    <property type="molecule type" value="Genomic_DNA"/>
</dbReference>
<proteinExistence type="predicted"/>
<reference evidence="1" key="1">
    <citation type="submission" date="2023-10" db="EMBL/GenBank/DDBJ databases">
        <title>Genome assembly of Pristionchus species.</title>
        <authorList>
            <person name="Yoshida K."/>
            <person name="Sommer R.J."/>
        </authorList>
    </citation>
    <scope>NUCLEOTIDE SEQUENCE</scope>
    <source>
        <strain evidence="1">RS5133</strain>
    </source>
</reference>